<dbReference type="Pfam" id="PF14681">
    <property type="entry name" value="UPRTase"/>
    <property type="match status" value="1"/>
</dbReference>
<comment type="caution">
    <text evidence="2">The sequence shown here is derived from an EMBL/GenBank/DDBJ whole genome shotgun (WGS) entry which is preliminary data.</text>
</comment>
<dbReference type="PANTHER" id="PTHR43344">
    <property type="entry name" value="PHOSPHOSERINE PHOSPHATASE"/>
    <property type="match status" value="1"/>
</dbReference>
<dbReference type="InterPro" id="IPR023214">
    <property type="entry name" value="HAD_sf"/>
</dbReference>
<dbReference type="InterPro" id="IPR000836">
    <property type="entry name" value="PRTase_dom"/>
</dbReference>
<dbReference type="Gene3D" id="3.40.50.2020">
    <property type="match status" value="1"/>
</dbReference>
<evidence type="ECO:0000313" key="2">
    <source>
        <dbReference type="EMBL" id="KAK3298098.1"/>
    </source>
</evidence>
<protein>
    <submittedName>
        <fullName evidence="2">Uracil phosphoribosyltransferase-domain-containing protein</fullName>
    </submittedName>
</protein>
<dbReference type="CDD" id="cd06223">
    <property type="entry name" value="PRTases_typeI"/>
    <property type="match status" value="1"/>
</dbReference>
<dbReference type="Proteomes" id="UP001278766">
    <property type="component" value="Unassembled WGS sequence"/>
</dbReference>
<dbReference type="AlphaFoldDB" id="A0AAE0LUL7"/>
<dbReference type="GO" id="GO:0036424">
    <property type="term" value="F:L-phosphoserine phosphatase activity"/>
    <property type="evidence" value="ECO:0007669"/>
    <property type="project" value="TreeGrafter"/>
</dbReference>
<evidence type="ECO:0000313" key="3">
    <source>
        <dbReference type="Proteomes" id="UP001278766"/>
    </source>
</evidence>
<keyword evidence="2" id="KW-0328">Glycosyltransferase</keyword>
<keyword evidence="3" id="KW-1185">Reference proteome</keyword>
<dbReference type="SUPFAM" id="SSF52540">
    <property type="entry name" value="P-loop containing nucleoside triphosphate hydrolases"/>
    <property type="match status" value="1"/>
</dbReference>
<organism evidence="2 3">
    <name type="scientific">Chaetomium fimeti</name>
    <dbReference type="NCBI Taxonomy" id="1854472"/>
    <lineage>
        <taxon>Eukaryota</taxon>
        <taxon>Fungi</taxon>
        <taxon>Dikarya</taxon>
        <taxon>Ascomycota</taxon>
        <taxon>Pezizomycotina</taxon>
        <taxon>Sordariomycetes</taxon>
        <taxon>Sordariomycetidae</taxon>
        <taxon>Sordariales</taxon>
        <taxon>Chaetomiaceae</taxon>
        <taxon>Chaetomium</taxon>
    </lineage>
</organism>
<reference evidence="2" key="2">
    <citation type="submission" date="2023-06" db="EMBL/GenBank/DDBJ databases">
        <authorList>
            <consortium name="Lawrence Berkeley National Laboratory"/>
            <person name="Haridas S."/>
            <person name="Hensen N."/>
            <person name="Bonometti L."/>
            <person name="Westerberg I."/>
            <person name="Brannstrom I.O."/>
            <person name="Guillou S."/>
            <person name="Cros-Aarteil S."/>
            <person name="Calhoun S."/>
            <person name="Kuo A."/>
            <person name="Mondo S."/>
            <person name="Pangilinan J."/>
            <person name="Riley R."/>
            <person name="Labutti K."/>
            <person name="Andreopoulos B."/>
            <person name="Lipzen A."/>
            <person name="Chen C."/>
            <person name="Yanf M."/>
            <person name="Daum C."/>
            <person name="Ng V."/>
            <person name="Clum A."/>
            <person name="Steindorff A."/>
            <person name="Ohm R."/>
            <person name="Martin F."/>
            <person name="Silar P."/>
            <person name="Natvig D."/>
            <person name="Lalanne C."/>
            <person name="Gautier V."/>
            <person name="Ament-Velasquez S.L."/>
            <person name="Kruys A."/>
            <person name="Hutchinson M.I."/>
            <person name="Powell A.J."/>
            <person name="Barry K."/>
            <person name="Miller A.N."/>
            <person name="Grigoriev I.V."/>
            <person name="Debuchy R."/>
            <person name="Gladieux P."/>
            <person name="Thoren M.H."/>
            <person name="Johannesson H."/>
        </authorList>
    </citation>
    <scope>NUCLEOTIDE SEQUENCE</scope>
    <source>
        <strain evidence="2">CBS 168.71</strain>
    </source>
</reference>
<dbReference type="Pfam" id="PF12710">
    <property type="entry name" value="HAD"/>
    <property type="match status" value="1"/>
</dbReference>
<dbReference type="RefSeq" id="XP_062661612.1">
    <property type="nucleotide sequence ID" value="XM_062801226.1"/>
</dbReference>
<proteinExistence type="predicted"/>
<gene>
    <name evidence="2" type="ORF">B0H64DRAFT_340248</name>
</gene>
<reference evidence="2" key="1">
    <citation type="journal article" date="2023" name="Mol. Phylogenet. Evol.">
        <title>Genome-scale phylogeny and comparative genomics of the fungal order Sordariales.</title>
        <authorList>
            <person name="Hensen N."/>
            <person name="Bonometti L."/>
            <person name="Westerberg I."/>
            <person name="Brannstrom I.O."/>
            <person name="Guillou S."/>
            <person name="Cros-Aarteil S."/>
            <person name="Calhoun S."/>
            <person name="Haridas S."/>
            <person name="Kuo A."/>
            <person name="Mondo S."/>
            <person name="Pangilinan J."/>
            <person name="Riley R."/>
            <person name="LaButti K."/>
            <person name="Andreopoulos B."/>
            <person name="Lipzen A."/>
            <person name="Chen C."/>
            <person name="Yan M."/>
            <person name="Daum C."/>
            <person name="Ng V."/>
            <person name="Clum A."/>
            <person name="Steindorff A."/>
            <person name="Ohm R.A."/>
            <person name="Martin F."/>
            <person name="Silar P."/>
            <person name="Natvig D.O."/>
            <person name="Lalanne C."/>
            <person name="Gautier V."/>
            <person name="Ament-Velasquez S.L."/>
            <person name="Kruys A."/>
            <person name="Hutchinson M.I."/>
            <person name="Powell A.J."/>
            <person name="Barry K."/>
            <person name="Miller A.N."/>
            <person name="Grigoriev I.V."/>
            <person name="Debuchy R."/>
            <person name="Gladieux P."/>
            <person name="Hiltunen Thoren M."/>
            <person name="Johannesson H."/>
        </authorList>
    </citation>
    <scope>NUCLEOTIDE SEQUENCE</scope>
    <source>
        <strain evidence="2">CBS 168.71</strain>
    </source>
</reference>
<dbReference type="Gene3D" id="3.40.50.1000">
    <property type="entry name" value="HAD superfamily/HAD-like"/>
    <property type="match status" value="1"/>
</dbReference>
<dbReference type="PANTHER" id="PTHR43344:SF20">
    <property type="entry name" value="URACIL PHOSPHORIBOSYLTRANSFERASE"/>
    <property type="match status" value="1"/>
</dbReference>
<dbReference type="SUPFAM" id="SSF56784">
    <property type="entry name" value="HAD-like"/>
    <property type="match status" value="1"/>
</dbReference>
<dbReference type="GO" id="GO:0016757">
    <property type="term" value="F:glycosyltransferase activity"/>
    <property type="evidence" value="ECO:0007669"/>
    <property type="project" value="UniProtKB-KW"/>
</dbReference>
<name>A0AAE0LUL7_9PEZI</name>
<dbReference type="GO" id="GO:0006564">
    <property type="term" value="P:L-serine biosynthetic process"/>
    <property type="evidence" value="ECO:0007669"/>
    <property type="project" value="TreeGrafter"/>
</dbReference>
<evidence type="ECO:0000259" key="1">
    <source>
        <dbReference type="Pfam" id="PF14681"/>
    </source>
</evidence>
<dbReference type="Gene3D" id="3.40.50.300">
    <property type="entry name" value="P-loop containing nucleotide triphosphate hydrolases"/>
    <property type="match status" value="1"/>
</dbReference>
<dbReference type="InterPro" id="IPR027417">
    <property type="entry name" value="P-loop_NTPase"/>
</dbReference>
<dbReference type="EMBL" id="JAUEPN010000003">
    <property type="protein sequence ID" value="KAK3298098.1"/>
    <property type="molecule type" value="Genomic_DNA"/>
</dbReference>
<dbReference type="InterPro" id="IPR050582">
    <property type="entry name" value="HAD-like_SerB"/>
</dbReference>
<keyword evidence="2" id="KW-0808">Transferase</keyword>
<accession>A0AAE0LUL7</accession>
<dbReference type="GO" id="GO:0000287">
    <property type="term" value="F:magnesium ion binding"/>
    <property type="evidence" value="ECO:0007669"/>
    <property type="project" value="TreeGrafter"/>
</dbReference>
<dbReference type="Pfam" id="PF13207">
    <property type="entry name" value="AAA_17"/>
    <property type="match status" value="1"/>
</dbReference>
<dbReference type="CDD" id="cd02019">
    <property type="entry name" value="NK"/>
    <property type="match status" value="1"/>
</dbReference>
<feature type="domain" description="Phosphoribosyltransferase" evidence="1">
    <location>
        <begin position="475"/>
        <end position="672"/>
    </location>
</feature>
<dbReference type="InterPro" id="IPR029057">
    <property type="entry name" value="PRTase-like"/>
</dbReference>
<dbReference type="GeneID" id="87838174"/>
<dbReference type="InterPro" id="IPR036412">
    <property type="entry name" value="HAD-like_sf"/>
</dbReference>
<dbReference type="GO" id="GO:0005737">
    <property type="term" value="C:cytoplasm"/>
    <property type="evidence" value="ECO:0007669"/>
    <property type="project" value="TreeGrafter"/>
</dbReference>
<dbReference type="SUPFAM" id="SSF53271">
    <property type="entry name" value="PRTase-like"/>
    <property type="match status" value="1"/>
</dbReference>
<sequence>MSRTKPIVIGLYGVPGAGKSTLLRNLKSKLVDTQFSFFDGSAVIASLVPGGLDNFQRATEEEKTRWRQVAIEAIGKESAESGRTAIVAGHFMFWPEGDGIGHTVHTQSDLDTYTHIIYLNTLPETVARWRELDDSRAREPASVQHLHTWQEAEKMELRRLCRNHGILFTSVAYPTEDIDAVAAMMLDFRQHTEEHNLACAKDRLDSLLDAHQQQHAELQTALVLDADKTLAPDDTGLLFWEAIAESTSRLAFSTADAGSLSALFGSPLGYTYTAFRQAMLLYEEHTSRDEFNAICETIASSVTLHPEMLSLLKHAAKHRHIVAVVVTCGLRLVWEMVLAKVGLSEAVQVVGGGRIPDGFVMTAEVKGALVARMRDVHGLYTWAVGDSPLDLPMMHEAHQALVVVGDECSRSRSMDERLQNAIDERGLRASQVLLPRDAPPRLDTTRLPQVRLTDGELLEALVRHRGAKDRIRHATDQKATKLLMTPTRDVRVSGPGLRRVHRRVGWYLATSFLADLVGLEQYDIPHVQGHGTEGHRVRHENKTTIVALMRGGEPMAEGVNDALPCAMFVHAKQPDELRPQHIKGQRTVVLVDSVVNSGKSIVEFVQRIRSLDATIAIVAIAGVVQSQSIAPEGLLGRILETDRALSMVALRLSENRFQGRGGTDTGNRLFNTTHLD</sequence>